<evidence type="ECO:0000313" key="3">
    <source>
        <dbReference type="Proteomes" id="UP000825935"/>
    </source>
</evidence>
<keyword evidence="3" id="KW-1185">Reference proteome</keyword>
<comment type="caution">
    <text evidence="2">The sequence shown here is derived from an EMBL/GenBank/DDBJ whole genome shotgun (WGS) entry which is preliminary data.</text>
</comment>
<organism evidence="2 3">
    <name type="scientific">Ceratopteris richardii</name>
    <name type="common">Triangle waterfern</name>
    <dbReference type="NCBI Taxonomy" id="49495"/>
    <lineage>
        <taxon>Eukaryota</taxon>
        <taxon>Viridiplantae</taxon>
        <taxon>Streptophyta</taxon>
        <taxon>Embryophyta</taxon>
        <taxon>Tracheophyta</taxon>
        <taxon>Polypodiopsida</taxon>
        <taxon>Polypodiidae</taxon>
        <taxon>Polypodiales</taxon>
        <taxon>Pteridineae</taxon>
        <taxon>Pteridaceae</taxon>
        <taxon>Parkerioideae</taxon>
        <taxon>Ceratopteris</taxon>
    </lineage>
</organism>
<feature type="region of interest" description="Disordered" evidence="1">
    <location>
        <begin position="23"/>
        <end position="48"/>
    </location>
</feature>
<reference evidence="2" key="1">
    <citation type="submission" date="2021-08" db="EMBL/GenBank/DDBJ databases">
        <title>WGS assembly of Ceratopteris richardii.</title>
        <authorList>
            <person name="Marchant D.B."/>
            <person name="Chen G."/>
            <person name="Jenkins J."/>
            <person name="Shu S."/>
            <person name="Leebens-Mack J."/>
            <person name="Grimwood J."/>
            <person name="Schmutz J."/>
            <person name="Soltis P."/>
            <person name="Soltis D."/>
            <person name="Chen Z.-H."/>
        </authorList>
    </citation>
    <scope>NUCLEOTIDE SEQUENCE</scope>
    <source>
        <strain evidence="2">Whitten #5841</strain>
        <tissue evidence="2">Leaf</tissue>
    </source>
</reference>
<sequence>MSPPPITVEATWPADAQNVPIKQCRRSRRCRRARGRSGVAGRHRQRRGYRRNCRRYRRIRKYRRSLRCRRARGRSSVAEFAAGIAGFASIASERTVKSGLPPIVGRVCHVASARWVPEVAAVVGSGA</sequence>
<evidence type="ECO:0000313" key="2">
    <source>
        <dbReference type="EMBL" id="KAH7435066.1"/>
    </source>
</evidence>
<accession>A0A8T2UME4</accession>
<protein>
    <submittedName>
        <fullName evidence="2">Uncharacterized protein</fullName>
    </submittedName>
</protein>
<gene>
    <name evidence="2" type="ORF">KP509_06G047700</name>
</gene>
<name>A0A8T2UME4_CERRI</name>
<dbReference type="AlphaFoldDB" id="A0A8T2UME4"/>
<dbReference type="Proteomes" id="UP000825935">
    <property type="component" value="Chromosome 6"/>
</dbReference>
<evidence type="ECO:0000256" key="1">
    <source>
        <dbReference type="SAM" id="MobiDB-lite"/>
    </source>
</evidence>
<proteinExistence type="predicted"/>
<dbReference type="EMBL" id="CM035411">
    <property type="protein sequence ID" value="KAH7435066.1"/>
    <property type="molecule type" value="Genomic_DNA"/>
</dbReference>